<dbReference type="AlphaFoldDB" id="A0AA88P089"/>
<dbReference type="Proteomes" id="UP001187343">
    <property type="component" value="Unassembled WGS sequence"/>
</dbReference>
<evidence type="ECO:0000256" key="1">
    <source>
        <dbReference type="SAM" id="MobiDB-lite"/>
    </source>
</evidence>
<evidence type="ECO:0000313" key="2">
    <source>
        <dbReference type="EMBL" id="KAK2871106.1"/>
    </source>
</evidence>
<organism evidence="2 3">
    <name type="scientific">Cirrhinus molitorella</name>
    <name type="common">mud carp</name>
    <dbReference type="NCBI Taxonomy" id="172907"/>
    <lineage>
        <taxon>Eukaryota</taxon>
        <taxon>Metazoa</taxon>
        <taxon>Chordata</taxon>
        <taxon>Craniata</taxon>
        <taxon>Vertebrata</taxon>
        <taxon>Euteleostomi</taxon>
        <taxon>Actinopterygii</taxon>
        <taxon>Neopterygii</taxon>
        <taxon>Teleostei</taxon>
        <taxon>Ostariophysi</taxon>
        <taxon>Cypriniformes</taxon>
        <taxon>Cyprinidae</taxon>
        <taxon>Labeoninae</taxon>
        <taxon>Labeonini</taxon>
        <taxon>Cirrhinus</taxon>
    </lineage>
</organism>
<feature type="region of interest" description="Disordered" evidence="1">
    <location>
        <begin position="77"/>
        <end position="106"/>
    </location>
</feature>
<name>A0AA88P089_9TELE</name>
<evidence type="ECO:0000313" key="3">
    <source>
        <dbReference type="Proteomes" id="UP001187343"/>
    </source>
</evidence>
<accession>A0AA88P089</accession>
<dbReference type="EMBL" id="JAUYZG010000023">
    <property type="protein sequence ID" value="KAK2871106.1"/>
    <property type="molecule type" value="Genomic_DNA"/>
</dbReference>
<reference evidence="2" key="1">
    <citation type="submission" date="2023-08" db="EMBL/GenBank/DDBJ databases">
        <title>Chromosome-level Genome Assembly of mud carp (Cirrhinus molitorella).</title>
        <authorList>
            <person name="Liu H."/>
        </authorList>
    </citation>
    <scope>NUCLEOTIDE SEQUENCE</scope>
    <source>
        <strain evidence="2">Prfri</strain>
        <tissue evidence="2">Muscle</tissue>
    </source>
</reference>
<sequence length="106" mass="11527">MPSASFPSGGGWQACVRLQIFTVNLKIVGCDRCGLTVERYHMPACGLRRARSNYPRYYRLSCAALVCNPSAPRSALRAESDAEDPSGLFDAIPSGETGECITSHTW</sequence>
<keyword evidence="3" id="KW-1185">Reference proteome</keyword>
<comment type="caution">
    <text evidence="2">The sequence shown here is derived from an EMBL/GenBank/DDBJ whole genome shotgun (WGS) entry which is preliminary data.</text>
</comment>
<protein>
    <submittedName>
        <fullName evidence="2">Uncharacterized protein</fullName>
    </submittedName>
</protein>
<proteinExistence type="predicted"/>
<gene>
    <name evidence="2" type="ORF">Q8A67_023633</name>
</gene>